<feature type="region of interest" description="Disordered" evidence="1">
    <location>
        <begin position="43"/>
        <end position="64"/>
    </location>
</feature>
<gene>
    <name evidence="3" type="ORF">LG632_13565</name>
</gene>
<evidence type="ECO:0008006" key="5">
    <source>
        <dbReference type="Google" id="ProtNLM"/>
    </source>
</evidence>
<protein>
    <recommendedName>
        <fullName evidence="5">Lipoprotein</fullName>
    </recommendedName>
</protein>
<keyword evidence="2" id="KW-0472">Membrane</keyword>
<name>A0ABS8B722_9ACTN</name>
<dbReference type="EMBL" id="JAJAUY010000043">
    <property type="protein sequence ID" value="MCB5180403.1"/>
    <property type="molecule type" value="Genomic_DNA"/>
</dbReference>
<feature type="compositionally biased region" description="Low complexity" evidence="1">
    <location>
        <begin position="44"/>
        <end position="62"/>
    </location>
</feature>
<evidence type="ECO:0000256" key="1">
    <source>
        <dbReference type="SAM" id="MobiDB-lite"/>
    </source>
</evidence>
<keyword evidence="4" id="KW-1185">Reference proteome</keyword>
<accession>A0ABS8B722</accession>
<dbReference type="RefSeq" id="WP_226727280.1">
    <property type="nucleotide sequence ID" value="NZ_JAJAUY010000043.1"/>
</dbReference>
<dbReference type="Proteomes" id="UP001199054">
    <property type="component" value="Unassembled WGS sequence"/>
</dbReference>
<reference evidence="3 4" key="1">
    <citation type="submission" date="2021-10" db="EMBL/GenBank/DDBJ databases">
        <title>Streptomyces sp. strain SMC 277, a novel streptomycete isolated from soil.</title>
        <authorList>
            <person name="Chanama M."/>
        </authorList>
    </citation>
    <scope>NUCLEOTIDE SEQUENCE [LARGE SCALE GENOMIC DNA]</scope>
    <source>
        <strain evidence="3 4">SMC 277</strain>
    </source>
</reference>
<comment type="caution">
    <text evidence="3">The sequence shown here is derived from an EMBL/GenBank/DDBJ whole genome shotgun (WGS) entry which is preliminary data.</text>
</comment>
<evidence type="ECO:0000256" key="2">
    <source>
        <dbReference type="SAM" id="Phobius"/>
    </source>
</evidence>
<organism evidence="3 4">
    <name type="scientific">Streptomyces antimicrobicus</name>
    <dbReference type="NCBI Taxonomy" id="2883108"/>
    <lineage>
        <taxon>Bacteria</taxon>
        <taxon>Bacillati</taxon>
        <taxon>Actinomycetota</taxon>
        <taxon>Actinomycetes</taxon>
        <taxon>Kitasatosporales</taxon>
        <taxon>Streptomycetaceae</taxon>
        <taxon>Streptomyces</taxon>
    </lineage>
</organism>
<sequence>MPHNPAVLDLAHTHTRPVHWVATAAAMAAAIAVAGLLQPAPATGADAKGPAPRAAAPDPAAAQYPLDCHGTPATVTASAEGDLDGDRRPESVVAVRCDAASGTPPHAVYVLVQDPAAGAAPRVVATLLDAAERQTATELAVRGHVVTATLHGYSTPSVPRCCPDRHRVASWRWTGGKFSQELTELSSARA</sequence>
<keyword evidence="2" id="KW-1133">Transmembrane helix</keyword>
<evidence type="ECO:0000313" key="3">
    <source>
        <dbReference type="EMBL" id="MCB5180403.1"/>
    </source>
</evidence>
<keyword evidence="2" id="KW-0812">Transmembrane</keyword>
<proteinExistence type="predicted"/>
<feature type="transmembrane region" description="Helical" evidence="2">
    <location>
        <begin position="20"/>
        <end position="37"/>
    </location>
</feature>
<evidence type="ECO:0000313" key="4">
    <source>
        <dbReference type="Proteomes" id="UP001199054"/>
    </source>
</evidence>